<evidence type="ECO:0000256" key="4">
    <source>
        <dbReference type="ARBA" id="ARBA00023125"/>
    </source>
</evidence>
<dbReference type="InterPro" id="IPR036388">
    <property type="entry name" value="WH-like_DNA-bd_sf"/>
</dbReference>
<dbReference type="Pfam" id="PF04542">
    <property type="entry name" value="Sigma70_r2"/>
    <property type="match status" value="1"/>
</dbReference>
<evidence type="ECO:0000259" key="7">
    <source>
        <dbReference type="Pfam" id="PF04542"/>
    </source>
</evidence>
<protein>
    <recommendedName>
        <fullName evidence="6">RNA polymerase sigma factor</fullName>
    </recommendedName>
</protein>
<sequence length="205" mass="23384">MDDVKTLVRRSQAGDTAAFEELVRLYQDKIYALACHLAGNQADAEDLAQEAFVKAYYALKGFRNEADFGTWLHRITVNQWINLKRRERPTLSLDEPVQTGDGEVQRELAAASAEPQEALERKEFQRFVRRALGEISREHRVVLVLREMHDYSYEEIARVLDCSLGTVKSRISRARTALKERVGALAREAGVALPVERERRGGDER</sequence>
<organism evidence="9 10">
    <name type="scientific">Desulforudis audaxviator (strain MP104C)</name>
    <dbReference type="NCBI Taxonomy" id="477974"/>
    <lineage>
        <taxon>Bacteria</taxon>
        <taxon>Bacillati</taxon>
        <taxon>Bacillota</taxon>
        <taxon>Clostridia</taxon>
        <taxon>Thermoanaerobacterales</taxon>
        <taxon>Candidatus Desulforudaceae</taxon>
        <taxon>Candidatus Desulforudis</taxon>
    </lineage>
</organism>
<feature type="domain" description="RNA polymerase sigma factor 70 region 4 type 2" evidence="8">
    <location>
        <begin position="128"/>
        <end position="178"/>
    </location>
</feature>
<name>B1I6K2_DESAP</name>
<dbReference type="KEGG" id="dau:Daud_2125"/>
<proteinExistence type="inferred from homology"/>
<reference evidence="10" key="1">
    <citation type="submission" date="2007-10" db="EMBL/GenBank/DDBJ databases">
        <title>Complete sequence of chromosome of Desulforudis audaxviator MP104C.</title>
        <authorList>
            <person name="Copeland A."/>
            <person name="Lucas S."/>
            <person name="Lapidus A."/>
            <person name="Barry K."/>
            <person name="Glavina del Rio T."/>
            <person name="Dalin E."/>
            <person name="Tice H."/>
            <person name="Bruce D."/>
            <person name="Pitluck S."/>
            <person name="Lowry S.R."/>
            <person name="Larimer F."/>
            <person name="Land M.L."/>
            <person name="Hauser L."/>
            <person name="Kyrpides N."/>
            <person name="Ivanova N.N."/>
            <person name="Richardson P."/>
        </authorList>
    </citation>
    <scope>NUCLEOTIDE SEQUENCE [LARGE SCALE GENOMIC DNA]</scope>
    <source>
        <strain evidence="10">MP104C</strain>
    </source>
</reference>
<dbReference type="HOGENOM" id="CLU_047691_3_0_9"/>
<dbReference type="GO" id="GO:0003677">
    <property type="term" value="F:DNA binding"/>
    <property type="evidence" value="ECO:0007669"/>
    <property type="project" value="UniProtKB-KW"/>
</dbReference>
<reference evidence="9 10" key="2">
    <citation type="journal article" date="2008" name="Science">
        <title>Environmental genomics reveals a single-species ecosystem deep within Earth.</title>
        <authorList>
            <person name="Chivian D."/>
            <person name="Brodie E.L."/>
            <person name="Alm E.J."/>
            <person name="Culley D.E."/>
            <person name="Dehal P.S."/>
            <person name="Desantis T.Z."/>
            <person name="Gihring T.M."/>
            <person name="Lapidus A."/>
            <person name="Lin L.H."/>
            <person name="Lowry S.R."/>
            <person name="Moser D.P."/>
            <person name="Richardson P.M."/>
            <person name="Southam G."/>
            <person name="Wanger G."/>
            <person name="Pratt L.M."/>
            <person name="Andersen G.L."/>
            <person name="Hazen T.C."/>
            <person name="Brockman F.J."/>
            <person name="Arkin A.P."/>
            <person name="Onstott T.C."/>
        </authorList>
    </citation>
    <scope>NUCLEOTIDE SEQUENCE [LARGE SCALE GENOMIC DNA]</scope>
    <source>
        <strain evidence="9 10">MP104C</strain>
    </source>
</reference>
<evidence type="ECO:0000256" key="2">
    <source>
        <dbReference type="ARBA" id="ARBA00023015"/>
    </source>
</evidence>
<dbReference type="SUPFAM" id="SSF88946">
    <property type="entry name" value="Sigma2 domain of RNA polymerase sigma factors"/>
    <property type="match status" value="1"/>
</dbReference>
<dbReference type="GO" id="GO:0006352">
    <property type="term" value="P:DNA-templated transcription initiation"/>
    <property type="evidence" value="ECO:0007669"/>
    <property type="project" value="InterPro"/>
</dbReference>
<dbReference type="InterPro" id="IPR013324">
    <property type="entry name" value="RNA_pol_sigma_r3/r4-like"/>
</dbReference>
<dbReference type="InterPro" id="IPR039425">
    <property type="entry name" value="RNA_pol_sigma-70-like"/>
</dbReference>
<keyword evidence="3 6" id="KW-0731">Sigma factor</keyword>
<keyword evidence="2 6" id="KW-0805">Transcription regulation</keyword>
<dbReference type="Pfam" id="PF08281">
    <property type="entry name" value="Sigma70_r4_2"/>
    <property type="match status" value="1"/>
</dbReference>
<dbReference type="PROSITE" id="PS01063">
    <property type="entry name" value="SIGMA70_ECF"/>
    <property type="match status" value="1"/>
</dbReference>
<dbReference type="eggNOG" id="COG1595">
    <property type="taxonomic scope" value="Bacteria"/>
</dbReference>
<dbReference type="Gene3D" id="1.10.1740.10">
    <property type="match status" value="1"/>
</dbReference>
<dbReference type="GO" id="GO:0006950">
    <property type="term" value="P:response to stress"/>
    <property type="evidence" value="ECO:0007669"/>
    <property type="project" value="UniProtKB-ARBA"/>
</dbReference>
<dbReference type="PANTHER" id="PTHR43133:SF8">
    <property type="entry name" value="RNA POLYMERASE SIGMA FACTOR HI_1459-RELATED"/>
    <property type="match status" value="1"/>
</dbReference>
<dbReference type="Proteomes" id="UP000008544">
    <property type="component" value="Chromosome"/>
</dbReference>
<evidence type="ECO:0000256" key="6">
    <source>
        <dbReference type="RuleBase" id="RU000716"/>
    </source>
</evidence>
<dbReference type="OrthoDB" id="9784984at2"/>
<dbReference type="AlphaFoldDB" id="B1I6K2"/>
<comment type="similarity">
    <text evidence="1 6">Belongs to the sigma-70 factor family. ECF subfamily.</text>
</comment>
<dbReference type="InterPro" id="IPR013325">
    <property type="entry name" value="RNA_pol_sigma_r2"/>
</dbReference>
<feature type="domain" description="RNA polymerase sigma-70 region 2" evidence="7">
    <location>
        <begin position="22"/>
        <end position="88"/>
    </location>
</feature>
<dbReference type="GO" id="GO:0016987">
    <property type="term" value="F:sigma factor activity"/>
    <property type="evidence" value="ECO:0007669"/>
    <property type="project" value="UniProtKB-KW"/>
</dbReference>
<dbReference type="STRING" id="477974.Daud_2125"/>
<evidence type="ECO:0000256" key="3">
    <source>
        <dbReference type="ARBA" id="ARBA00023082"/>
    </source>
</evidence>
<dbReference type="Gene3D" id="1.10.10.10">
    <property type="entry name" value="Winged helix-like DNA-binding domain superfamily/Winged helix DNA-binding domain"/>
    <property type="match status" value="1"/>
</dbReference>
<keyword evidence="4 6" id="KW-0238">DNA-binding</keyword>
<dbReference type="RefSeq" id="WP_012303187.1">
    <property type="nucleotide sequence ID" value="NC_010424.1"/>
</dbReference>
<dbReference type="InterPro" id="IPR013249">
    <property type="entry name" value="RNA_pol_sigma70_r4_t2"/>
</dbReference>
<gene>
    <name evidence="9" type="ordered locus">Daud_2125</name>
</gene>
<evidence type="ECO:0000313" key="9">
    <source>
        <dbReference type="EMBL" id="ACA60612.1"/>
    </source>
</evidence>
<dbReference type="NCBIfam" id="TIGR02937">
    <property type="entry name" value="sigma70-ECF"/>
    <property type="match status" value="1"/>
</dbReference>
<evidence type="ECO:0000313" key="10">
    <source>
        <dbReference type="Proteomes" id="UP000008544"/>
    </source>
</evidence>
<dbReference type="CDD" id="cd06171">
    <property type="entry name" value="Sigma70_r4"/>
    <property type="match status" value="1"/>
</dbReference>
<evidence type="ECO:0000256" key="5">
    <source>
        <dbReference type="ARBA" id="ARBA00023163"/>
    </source>
</evidence>
<dbReference type="EMBL" id="CP000860">
    <property type="protein sequence ID" value="ACA60612.1"/>
    <property type="molecule type" value="Genomic_DNA"/>
</dbReference>
<evidence type="ECO:0000256" key="1">
    <source>
        <dbReference type="ARBA" id="ARBA00010641"/>
    </source>
</evidence>
<keyword evidence="5 6" id="KW-0804">Transcription</keyword>
<accession>B1I6K2</accession>
<evidence type="ECO:0000259" key="8">
    <source>
        <dbReference type="Pfam" id="PF08281"/>
    </source>
</evidence>
<dbReference type="InterPro" id="IPR007627">
    <property type="entry name" value="RNA_pol_sigma70_r2"/>
</dbReference>
<dbReference type="InterPro" id="IPR014284">
    <property type="entry name" value="RNA_pol_sigma-70_dom"/>
</dbReference>
<keyword evidence="10" id="KW-1185">Reference proteome</keyword>
<dbReference type="InterPro" id="IPR000838">
    <property type="entry name" value="RNA_pol_sigma70_ECF_CS"/>
</dbReference>
<dbReference type="SUPFAM" id="SSF88659">
    <property type="entry name" value="Sigma3 and sigma4 domains of RNA polymerase sigma factors"/>
    <property type="match status" value="1"/>
</dbReference>
<dbReference type="PANTHER" id="PTHR43133">
    <property type="entry name" value="RNA POLYMERASE ECF-TYPE SIGMA FACTO"/>
    <property type="match status" value="1"/>
</dbReference>